<sequence length="533" mass="58979">MCLNLRWYRRVVLQVLKPTISIAAIEPLLLCTDGAHMLMPDDGELPDSLDASGSGVPVLRSALVSSRGIELVQSNNFNSSNRNAYASMGEAELVLCKWQELNVTSVFLSGIRVHESLSTFEWLLCADGGHLLMLVREAMLRKCVMQAMCGLGVSSQCVVGVVWYNWFFGLVVRSVSGAFPASARLGGLRQDDAELAATLSVAAIEMLMPCVIWVWVRISNQCVVGVVWYNWFFGLARRCCVVLHVPKPTMPIAAIETLIRVWFSAGFMLSTMQSVFDLDARIVSIAVAEAEIDKWSRVVLMVYICYCRSALAMSRKWVVHAIWGSALFPCKVAEAESDKLRTERHPCLGEPEHPRISRQCVVGVVWCHWFFRLVSNNVNTSSRIALVNRVFDLDATMLSIAVAEAESDNWRTERHPCLGEPKILAGVRVFGVLQQDDAELACSLEGSGSNVPVLKSGLMSSRCIACANRSAYVSMGYAELVLPKILGVRLWYFIEEVVSCVRRMDSSCELGHKTRVVLPPAHGIALAVALMWN</sequence>
<dbReference type="EMBL" id="JROU02001908">
    <property type="protein sequence ID" value="OEH74853.1"/>
    <property type="molecule type" value="Genomic_DNA"/>
</dbReference>
<accession>A0A1D3CUH9</accession>
<dbReference type="InParanoid" id="A0A1D3CUH9"/>
<name>A0A1D3CUH9_9EIME</name>
<gene>
    <name evidence="1" type="ORF">cyc_06302</name>
</gene>
<evidence type="ECO:0000313" key="1">
    <source>
        <dbReference type="EMBL" id="OEH74853.1"/>
    </source>
</evidence>
<comment type="caution">
    <text evidence="1">The sequence shown here is derived from an EMBL/GenBank/DDBJ whole genome shotgun (WGS) entry which is preliminary data.</text>
</comment>
<evidence type="ECO:0000313" key="2">
    <source>
        <dbReference type="Proteomes" id="UP000095192"/>
    </source>
</evidence>
<dbReference type="VEuPathDB" id="ToxoDB:cyc_06302"/>
<keyword evidence="2" id="KW-1185">Reference proteome</keyword>
<reference evidence="1 2" key="1">
    <citation type="journal article" date="2016" name="BMC Genomics">
        <title>Comparative genomics reveals Cyclospora cayetanensis possesses coccidia-like metabolism and invasion components but unique surface antigens.</title>
        <authorList>
            <person name="Liu S."/>
            <person name="Wang L."/>
            <person name="Zheng H."/>
            <person name="Xu Z."/>
            <person name="Roellig D.M."/>
            <person name="Li N."/>
            <person name="Frace M.A."/>
            <person name="Tang K."/>
            <person name="Arrowood M.J."/>
            <person name="Moss D.M."/>
            <person name="Zhang L."/>
            <person name="Feng Y."/>
            <person name="Xiao L."/>
        </authorList>
    </citation>
    <scope>NUCLEOTIDE SEQUENCE [LARGE SCALE GENOMIC DNA]</scope>
    <source>
        <strain evidence="1 2">CHN_HEN01</strain>
    </source>
</reference>
<protein>
    <submittedName>
        <fullName evidence="1">Uncharacterized protein</fullName>
    </submittedName>
</protein>
<dbReference type="Proteomes" id="UP000095192">
    <property type="component" value="Unassembled WGS sequence"/>
</dbReference>
<proteinExistence type="predicted"/>
<dbReference type="AlphaFoldDB" id="A0A1D3CUH9"/>
<organism evidence="1 2">
    <name type="scientific">Cyclospora cayetanensis</name>
    <dbReference type="NCBI Taxonomy" id="88456"/>
    <lineage>
        <taxon>Eukaryota</taxon>
        <taxon>Sar</taxon>
        <taxon>Alveolata</taxon>
        <taxon>Apicomplexa</taxon>
        <taxon>Conoidasida</taxon>
        <taxon>Coccidia</taxon>
        <taxon>Eucoccidiorida</taxon>
        <taxon>Eimeriorina</taxon>
        <taxon>Eimeriidae</taxon>
        <taxon>Cyclospora</taxon>
    </lineage>
</organism>